<accession>A0ABV6JUU1</accession>
<organism evidence="11 12">
    <name type="scientific">Roseomonas elaeocarpi</name>
    <dbReference type="NCBI Taxonomy" id="907779"/>
    <lineage>
        <taxon>Bacteria</taxon>
        <taxon>Pseudomonadati</taxon>
        <taxon>Pseudomonadota</taxon>
        <taxon>Alphaproteobacteria</taxon>
        <taxon>Acetobacterales</taxon>
        <taxon>Roseomonadaceae</taxon>
        <taxon>Roseomonas</taxon>
    </lineage>
</organism>
<keyword evidence="4" id="KW-1003">Cell membrane</keyword>
<evidence type="ECO:0000313" key="12">
    <source>
        <dbReference type="Proteomes" id="UP001589865"/>
    </source>
</evidence>
<feature type="transmembrane region" description="Helical" evidence="9">
    <location>
        <begin position="175"/>
        <end position="192"/>
    </location>
</feature>
<evidence type="ECO:0000259" key="10">
    <source>
        <dbReference type="PROSITE" id="PS50109"/>
    </source>
</evidence>
<dbReference type="PANTHER" id="PTHR44936">
    <property type="entry name" value="SENSOR PROTEIN CREC"/>
    <property type="match status" value="1"/>
</dbReference>
<dbReference type="InterPro" id="IPR036097">
    <property type="entry name" value="HisK_dim/P_sf"/>
</dbReference>
<comment type="catalytic activity">
    <reaction evidence="1">
        <text>ATP + protein L-histidine = ADP + protein N-phospho-L-histidine.</text>
        <dbReference type="EC" id="2.7.13.3"/>
    </reaction>
</comment>
<dbReference type="InterPro" id="IPR036890">
    <property type="entry name" value="HATPase_C_sf"/>
</dbReference>
<evidence type="ECO:0000256" key="5">
    <source>
        <dbReference type="ARBA" id="ARBA00022679"/>
    </source>
</evidence>
<evidence type="ECO:0000313" key="11">
    <source>
        <dbReference type="EMBL" id="MFC0408091.1"/>
    </source>
</evidence>
<dbReference type="EMBL" id="JBHLUN010000005">
    <property type="protein sequence ID" value="MFC0408091.1"/>
    <property type="molecule type" value="Genomic_DNA"/>
</dbReference>
<dbReference type="Gene3D" id="3.30.565.10">
    <property type="entry name" value="Histidine kinase-like ATPase, C-terminal domain"/>
    <property type="match status" value="1"/>
</dbReference>
<comment type="subcellular location">
    <subcellularLocation>
        <location evidence="2">Cell membrane</location>
        <topology evidence="2">Multi-pass membrane protein</topology>
    </subcellularLocation>
</comment>
<gene>
    <name evidence="11" type="ORF">ACFFGY_07505</name>
</gene>
<evidence type="ECO:0000256" key="8">
    <source>
        <dbReference type="ARBA" id="ARBA00022840"/>
    </source>
</evidence>
<proteinExistence type="predicted"/>
<keyword evidence="6" id="KW-0547">Nucleotide-binding</keyword>
<dbReference type="PROSITE" id="PS50109">
    <property type="entry name" value="HIS_KIN"/>
    <property type="match status" value="1"/>
</dbReference>
<dbReference type="Pfam" id="PF02518">
    <property type="entry name" value="HATPase_c"/>
    <property type="match status" value="1"/>
</dbReference>
<comment type="caution">
    <text evidence="11">The sequence shown here is derived from an EMBL/GenBank/DDBJ whole genome shotgun (WGS) entry which is preliminary data.</text>
</comment>
<sequence length="435" mass="47237">MDRPLLALTRRWRPAPLPGAAPEAIATDNMRQLIQLRWLAVVGQFATIMVVRFGLGVALPTRELLAVVGVLALTNLVSEVALGRHRITNVEFLLALLFDVALLTIQLYFSGGASNPFIALYLVQVVLGAILLRTWLVWVLATVTAGCYALLTVHYRRLVFPEGAVHDEATLHALGQWLSFMLVATLLVMFMARISSNLRARDAYLADMNRHAAEEDNIVRMGLFASGAAHELGTPLASLSVILSDWQRMPRLAGDPELLGELREMQAEVQRCKSIVTDILHSAGEPRSEAMGIVDAQSFVEELAEGWRAAHPAVTLDLSAEAIEDSAVMADPALRQAVWNLLENAADVSPQLVHLAATQDGEMLVLAVRDHGPGFAPAMLRHFGQLHRSSKGEGHGVGLFLVVTVARRLGGRVETTNLSQGGAEVRLFVPLAPAH</sequence>
<dbReference type="CDD" id="cd00082">
    <property type="entry name" value="HisKA"/>
    <property type="match status" value="1"/>
</dbReference>
<feature type="transmembrane region" description="Helical" evidence="9">
    <location>
        <begin position="90"/>
        <end position="109"/>
    </location>
</feature>
<reference evidence="11 12" key="1">
    <citation type="submission" date="2024-09" db="EMBL/GenBank/DDBJ databases">
        <authorList>
            <person name="Sun Q."/>
            <person name="Mori K."/>
        </authorList>
    </citation>
    <scope>NUCLEOTIDE SEQUENCE [LARGE SCALE GENOMIC DNA]</scope>
    <source>
        <strain evidence="11 12">TBRC 5777</strain>
    </source>
</reference>
<evidence type="ECO:0000256" key="3">
    <source>
        <dbReference type="ARBA" id="ARBA00012438"/>
    </source>
</evidence>
<dbReference type="EC" id="2.7.13.3" evidence="3"/>
<dbReference type="InterPro" id="IPR003594">
    <property type="entry name" value="HATPase_dom"/>
</dbReference>
<dbReference type="InterPro" id="IPR050980">
    <property type="entry name" value="2C_sensor_his_kinase"/>
</dbReference>
<feature type="transmembrane region" description="Helical" evidence="9">
    <location>
        <begin position="38"/>
        <end position="58"/>
    </location>
</feature>
<evidence type="ECO:0000256" key="7">
    <source>
        <dbReference type="ARBA" id="ARBA00022777"/>
    </source>
</evidence>
<keyword evidence="7" id="KW-0418">Kinase</keyword>
<dbReference type="InterPro" id="IPR005467">
    <property type="entry name" value="His_kinase_dom"/>
</dbReference>
<dbReference type="InterPro" id="IPR003661">
    <property type="entry name" value="HisK_dim/P_dom"/>
</dbReference>
<keyword evidence="9" id="KW-1133">Transmembrane helix</keyword>
<feature type="transmembrane region" description="Helical" evidence="9">
    <location>
        <begin position="64"/>
        <end position="83"/>
    </location>
</feature>
<dbReference type="SMART" id="SM00387">
    <property type="entry name" value="HATPase_c"/>
    <property type="match status" value="1"/>
</dbReference>
<keyword evidence="8 11" id="KW-0067">ATP-binding</keyword>
<protein>
    <recommendedName>
        <fullName evidence="3">histidine kinase</fullName>
        <ecNumber evidence="3">2.7.13.3</ecNumber>
    </recommendedName>
</protein>
<evidence type="ECO:0000256" key="2">
    <source>
        <dbReference type="ARBA" id="ARBA00004651"/>
    </source>
</evidence>
<dbReference type="Gene3D" id="1.10.287.130">
    <property type="match status" value="1"/>
</dbReference>
<evidence type="ECO:0000256" key="1">
    <source>
        <dbReference type="ARBA" id="ARBA00000085"/>
    </source>
</evidence>
<feature type="transmembrane region" description="Helical" evidence="9">
    <location>
        <begin position="137"/>
        <end position="155"/>
    </location>
</feature>
<dbReference type="SUPFAM" id="SSF47384">
    <property type="entry name" value="Homodimeric domain of signal transducing histidine kinase"/>
    <property type="match status" value="1"/>
</dbReference>
<name>A0ABV6JUU1_9PROT</name>
<evidence type="ECO:0000256" key="9">
    <source>
        <dbReference type="SAM" id="Phobius"/>
    </source>
</evidence>
<dbReference type="GO" id="GO:0005524">
    <property type="term" value="F:ATP binding"/>
    <property type="evidence" value="ECO:0007669"/>
    <property type="project" value="UniProtKB-KW"/>
</dbReference>
<feature type="domain" description="Histidine kinase" evidence="10">
    <location>
        <begin position="227"/>
        <end position="433"/>
    </location>
</feature>
<dbReference type="Proteomes" id="UP001589865">
    <property type="component" value="Unassembled WGS sequence"/>
</dbReference>
<dbReference type="SUPFAM" id="SSF55874">
    <property type="entry name" value="ATPase domain of HSP90 chaperone/DNA topoisomerase II/histidine kinase"/>
    <property type="match status" value="1"/>
</dbReference>
<keyword evidence="12" id="KW-1185">Reference proteome</keyword>
<evidence type="ECO:0000256" key="6">
    <source>
        <dbReference type="ARBA" id="ARBA00022741"/>
    </source>
</evidence>
<dbReference type="PANTHER" id="PTHR44936:SF10">
    <property type="entry name" value="SENSOR PROTEIN RSTB"/>
    <property type="match status" value="1"/>
</dbReference>
<keyword evidence="9" id="KW-0472">Membrane</keyword>
<keyword evidence="9" id="KW-0812">Transmembrane</keyword>
<keyword evidence="5" id="KW-0808">Transferase</keyword>
<evidence type="ECO:0000256" key="4">
    <source>
        <dbReference type="ARBA" id="ARBA00022475"/>
    </source>
</evidence>
<dbReference type="RefSeq" id="WP_377043832.1">
    <property type="nucleotide sequence ID" value="NZ_JBHLUN010000005.1"/>
</dbReference>